<dbReference type="NCBIfam" id="TIGR03329">
    <property type="entry name" value="Phn_aa_oxid"/>
    <property type="match status" value="1"/>
</dbReference>
<dbReference type="SUPFAM" id="SSF51905">
    <property type="entry name" value="FAD/NAD(P)-binding domain"/>
    <property type="match status" value="1"/>
</dbReference>
<feature type="domain" description="FAD dependent oxidoreductase" evidence="3">
    <location>
        <begin position="53"/>
        <end position="417"/>
    </location>
</feature>
<dbReference type="GO" id="GO:0016491">
    <property type="term" value="F:oxidoreductase activity"/>
    <property type="evidence" value="ECO:0007669"/>
    <property type="project" value="UniProtKB-KW"/>
</dbReference>
<dbReference type="AlphaFoldDB" id="A0A2S3QZ97"/>
<proteinExistence type="predicted"/>
<evidence type="ECO:0000256" key="1">
    <source>
        <dbReference type="ARBA" id="ARBA00023002"/>
    </source>
</evidence>
<evidence type="ECO:0000313" key="4">
    <source>
        <dbReference type="EMBL" id="POB44575.1"/>
    </source>
</evidence>
<evidence type="ECO:0000313" key="5">
    <source>
        <dbReference type="Proteomes" id="UP000237466"/>
    </source>
</evidence>
<dbReference type="InterPro" id="IPR036188">
    <property type="entry name" value="FAD/NAD-bd_sf"/>
</dbReference>
<organism evidence="4 5">
    <name type="scientific">Vibrio vulnificus</name>
    <dbReference type="NCBI Taxonomy" id="672"/>
    <lineage>
        <taxon>Bacteria</taxon>
        <taxon>Pseudomonadati</taxon>
        <taxon>Pseudomonadota</taxon>
        <taxon>Gammaproteobacteria</taxon>
        <taxon>Vibrionales</taxon>
        <taxon>Vibrionaceae</taxon>
        <taxon>Vibrio</taxon>
    </lineage>
</organism>
<dbReference type="InterPro" id="IPR006076">
    <property type="entry name" value="FAD-dep_OxRdtase"/>
</dbReference>
<dbReference type="Gene3D" id="3.30.9.10">
    <property type="entry name" value="D-Amino Acid Oxidase, subunit A, domain 2"/>
    <property type="match status" value="1"/>
</dbReference>
<dbReference type="GO" id="GO:0005737">
    <property type="term" value="C:cytoplasm"/>
    <property type="evidence" value="ECO:0007669"/>
    <property type="project" value="TreeGrafter"/>
</dbReference>
<keyword evidence="1" id="KW-0560">Oxidoreductase</keyword>
<dbReference type="PANTHER" id="PTHR13847:SF285">
    <property type="entry name" value="FAD DEPENDENT OXIDOREDUCTASE DOMAIN-CONTAINING PROTEIN"/>
    <property type="match status" value="1"/>
</dbReference>
<dbReference type="InterPro" id="IPR017715">
    <property type="entry name" value="NH2-phosphonate_OxRdtase"/>
</dbReference>
<comment type="caution">
    <text evidence="4">The sequence shown here is derived from an EMBL/GenBank/DDBJ whole genome shotgun (WGS) entry which is preliminary data.</text>
</comment>
<dbReference type="PANTHER" id="PTHR13847">
    <property type="entry name" value="SARCOSINE DEHYDROGENASE-RELATED"/>
    <property type="match status" value="1"/>
</dbReference>
<dbReference type="EMBL" id="PDGH01000124">
    <property type="protein sequence ID" value="POB44575.1"/>
    <property type="molecule type" value="Genomic_DNA"/>
</dbReference>
<reference evidence="4 5" key="1">
    <citation type="journal article" date="2018" name="Front. Microbiol.">
        <title>Phylogeny of Vibrio vulnificus from the Analysis of the Core-Genome: Implications for Intra-Species Taxonomy.</title>
        <authorList>
            <person name="Roig F.J."/>
            <person name="Gonzalez-Candelas F."/>
            <person name="Sanjuan E."/>
            <person name="Fouz B."/>
            <person name="Feil E.J."/>
            <person name="Llorens C."/>
            <person name="Baker-Austin C."/>
            <person name="Oliver J.D."/>
            <person name="Danin-Poleg Y."/>
            <person name="Gibas C.J."/>
            <person name="Kashi Y."/>
            <person name="Gulig P.A."/>
            <person name="Morrison S.S."/>
            <person name="Amaro C."/>
        </authorList>
    </citation>
    <scope>NUCLEOTIDE SEQUENCE [LARGE SCALE GENOMIC DNA]</scope>
    <source>
        <strain evidence="4 5">CECT4608</strain>
    </source>
</reference>
<feature type="region of interest" description="Disordered" evidence="2">
    <location>
        <begin position="1"/>
        <end position="27"/>
    </location>
</feature>
<sequence length="490" mass="54095">MIIAKENPMRNVNATEQSGSPSNHSHPSFWFKQAIEQEQPPSAKPLQGQLETDVLIVGGGYTGLWTAIMLKEQAPEKQITVIEKGLCGSGASGANGGCMLTWSTKYPTLKRLFGEDHAKWLVEQSEQAVLDIEAFCQQHQIDAQLSSKGVYYTATNSAQKGALQPVVAELERLNINSWRHCEQHELATHSGSPRNVDGHYSAIAATVQPAMLARGLRKVAIEMGVQIYEHTPMTALAYGEPAKVTTPQGEIYAQQVVLALNAWMVEQFPQFKRSIVVVSSDMVITQPLAPEALADAGWKAGSSVLDSRIFVHYYRDTVDGRLMLGKGGNHFSYNNAVEPMFQRATRYQDLLRRSFDKLFPSLKGEEFAYSWTGGSDRSATGFPFFDRLAGQSNVFYGFGYSGNGVAQTRMGGKILSSLVLGIDNEWSQCGLAKGPLGQFPPEPFRWLGAMMVRNAVRRKEEAEDNEQTPWLWDKWLAKLAGPAGKADKLE</sequence>
<evidence type="ECO:0000256" key="2">
    <source>
        <dbReference type="SAM" id="MobiDB-lite"/>
    </source>
</evidence>
<dbReference type="Proteomes" id="UP000237466">
    <property type="component" value="Unassembled WGS sequence"/>
</dbReference>
<name>A0A2S3QZ97_VIBVL</name>
<dbReference type="Gene3D" id="3.50.50.60">
    <property type="entry name" value="FAD/NAD(P)-binding domain"/>
    <property type="match status" value="1"/>
</dbReference>
<accession>A0A2S3QZ97</accession>
<protein>
    <submittedName>
        <fullName evidence="4">FAD-dependent oxidoreductase</fullName>
    </submittedName>
</protein>
<gene>
    <name evidence="4" type="ORF">CRN52_18420</name>
</gene>
<feature type="compositionally biased region" description="Polar residues" evidence="2">
    <location>
        <begin position="10"/>
        <end position="26"/>
    </location>
</feature>
<evidence type="ECO:0000259" key="3">
    <source>
        <dbReference type="Pfam" id="PF01266"/>
    </source>
</evidence>
<dbReference type="Pfam" id="PF01266">
    <property type="entry name" value="DAO"/>
    <property type="match status" value="1"/>
</dbReference>